<reference evidence="3" key="1">
    <citation type="journal article" date="2019" name="Int. J. Syst. Evol. Microbiol.">
        <title>The Global Catalogue of Microorganisms (GCM) 10K type strain sequencing project: providing services to taxonomists for standard genome sequencing and annotation.</title>
        <authorList>
            <consortium name="The Broad Institute Genomics Platform"/>
            <consortium name="The Broad Institute Genome Sequencing Center for Infectious Disease"/>
            <person name="Wu L."/>
            <person name="Ma J."/>
        </authorList>
    </citation>
    <scope>NUCLEOTIDE SEQUENCE [LARGE SCALE GENOMIC DNA]</scope>
    <source>
        <strain evidence="3">JCM 31486</strain>
    </source>
</reference>
<accession>A0ABW3M143</accession>
<dbReference type="InterPro" id="IPR048578">
    <property type="entry name" value="Rv3651-like_C"/>
</dbReference>
<evidence type="ECO:0000313" key="2">
    <source>
        <dbReference type="EMBL" id="MFD1044303.1"/>
    </source>
</evidence>
<dbReference type="Proteomes" id="UP001597045">
    <property type="component" value="Unassembled WGS sequence"/>
</dbReference>
<dbReference type="Pfam" id="PF21043">
    <property type="entry name" value="Rv3651-like_C"/>
    <property type="match status" value="1"/>
</dbReference>
<keyword evidence="3" id="KW-1185">Reference proteome</keyword>
<proteinExistence type="predicted"/>
<dbReference type="EMBL" id="JBHTIS010000030">
    <property type="protein sequence ID" value="MFD1044303.1"/>
    <property type="molecule type" value="Genomic_DNA"/>
</dbReference>
<feature type="domain" description="Rv3651-like C-terminal" evidence="1">
    <location>
        <begin position="11"/>
        <end position="118"/>
    </location>
</feature>
<name>A0ABW3M143_9PSEU</name>
<feature type="non-terminal residue" evidence="2">
    <location>
        <position position="1"/>
    </location>
</feature>
<organism evidence="2 3">
    <name type="scientific">Kibdelosporangium lantanae</name>
    <dbReference type="NCBI Taxonomy" id="1497396"/>
    <lineage>
        <taxon>Bacteria</taxon>
        <taxon>Bacillati</taxon>
        <taxon>Actinomycetota</taxon>
        <taxon>Actinomycetes</taxon>
        <taxon>Pseudonocardiales</taxon>
        <taxon>Pseudonocardiaceae</taxon>
        <taxon>Kibdelosporangium</taxon>
    </lineage>
</organism>
<evidence type="ECO:0000313" key="3">
    <source>
        <dbReference type="Proteomes" id="UP001597045"/>
    </source>
</evidence>
<evidence type="ECO:0000259" key="1">
    <source>
        <dbReference type="Pfam" id="PF21043"/>
    </source>
</evidence>
<sequence length="126" mass="14345">PLGPPPQPILLAERVLAAEQTSGQHRLIYDLQQKRMLKWIDAPVPRIAWRSHEQHEPAIHRRDLATYRRMFEALPKGPVTAQLRFRTIDGDWLLLNVTAALMALDQETLAALVTMTQPDPAARLIE</sequence>
<comment type="caution">
    <text evidence="2">The sequence shown here is derived from an EMBL/GenBank/DDBJ whole genome shotgun (WGS) entry which is preliminary data.</text>
</comment>
<protein>
    <recommendedName>
        <fullName evidence="1">Rv3651-like C-terminal domain-containing protein</fullName>
    </recommendedName>
</protein>
<gene>
    <name evidence="2" type="ORF">ACFQ1S_01185</name>
</gene>